<dbReference type="EC" id="4.2.1.-" evidence="2"/>
<evidence type="ECO:0000313" key="2">
    <source>
        <dbReference type="EMBL" id="CAA9288113.1"/>
    </source>
</evidence>
<accession>A0A6J4JUR9</accession>
<dbReference type="GO" id="GO:0030494">
    <property type="term" value="P:bacteriochlorophyll biosynthetic process"/>
    <property type="evidence" value="ECO:0007669"/>
    <property type="project" value="InterPro"/>
</dbReference>
<feature type="transmembrane region" description="Helical" evidence="1">
    <location>
        <begin position="128"/>
        <end position="148"/>
    </location>
</feature>
<dbReference type="EMBL" id="CADCTG010000353">
    <property type="protein sequence ID" value="CAA9288113.1"/>
    <property type="molecule type" value="Genomic_DNA"/>
</dbReference>
<organism evidence="2">
    <name type="scientific">uncultured Acetobacteraceae bacterium</name>
    <dbReference type="NCBI Taxonomy" id="169975"/>
    <lineage>
        <taxon>Bacteria</taxon>
        <taxon>Pseudomonadati</taxon>
        <taxon>Pseudomonadota</taxon>
        <taxon>Alphaproteobacteria</taxon>
        <taxon>Acetobacterales</taxon>
        <taxon>Acetobacteraceae</taxon>
        <taxon>environmental samples</taxon>
    </lineage>
</organism>
<dbReference type="NCBIfam" id="TIGR02020">
    <property type="entry name" value="BchF"/>
    <property type="match status" value="1"/>
</dbReference>
<dbReference type="Pfam" id="PF07284">
    <property type="entry name" value="BCHF"/>
    <property type="match status" value="1"/>
</dbReference>
<reference evidence="2" key="1">
    <citation type="submission" date="2020-02" db="EMBL/GenBank/DDBJ databases">
        <authorList>
            <person name="Meier V. D."/>
        </authorList>
    </citation>
    <scope>NUCLEOTIDE SEQUENCE</scope>
    <source>
        <strain evidence="2">AVDCRST_MAG08</strain>
    </source>
</reference>
<proteinExistence type="predicted"/>
<feature type="transmembrane region" description="Helical" evidence="1">
    <location>
        <begin position="55"/>
        <end position="79"/>
    </location>
</feature>
<protein>
    <submittedName>
        <fullName evidence="2">2-vinyl bacteriochlorophyllide hydratase BchF</fullName>
        <ecNumber evidence="2">4.2.1.-</ecNumber>
    </submittedName>
</protein>
<feature type="transmembrane region" description="Helical" evidence="1">
    <location>
        <begin position="85"/>
        <end position="108"/>
    </location>
</feature>
<keyword evidence="2" id="KW-0456">Lyase</keyword>
<keyword evidence="1" id="KW-1133">Transmembrane helix</keyword>
<feature type="transmembrane region" description="Helical" evidence="1">
    <location>
        <begin position="154"/>
        <end position="174"/>
    </location>
</feature>
<sequence>MLTPTVVNRFIDAVDCCPWGASTGRRGRPGGTAARRPALYTPEERQRRDASPWTLVQGVLAPFQFAVFLLSLALVLRYLATGEGLAIATASVVVKTLVLYTIMVTGSIWEREVFGRWLFAPSFYWEDVFSMLVLALHTAYLGVVWLGIGDAPAQMLLALAAYAAYVVNAAQFVLKLRAARLEGGSSRVRRAVGPGLAA</sequence>
<dbReference type="GO" id="GO:0016836">
    <property type="term" value="F:hydro-lyase activity"/>
    <property type="evidence" value="ECO:0007669"/>
    <property type="project" value="InterPro"/>
</dbReference>
<dbReference type="AlphaFoldDB" id="A0A6J4JUR9"/>
<evidence type="ECO:0000256" key="1">
    <source>
        <dbReference type="SAM" id="Phobius"/>
    </source>
</evidence>
<dbReference type="InterPro" id="IPR009905">
    <property type="entry name" value="BCHF"/>
</dbReference>
<name>A0A6J4JUR9_9PROT</name>
<gene>
    <name evidence="2" type="ORF">AVDCRST_MAG08-4404</name>
</gene>
<keyword evidence="1" id="KW-0812">Transmembrane</keyword>
<dbReference type="GO" id="GO:0019685">
    <property type="term" value="P:photosynthesis, dark reaction"/>
    <property type="evidence" value="ECO:0007669"/>
    <property type="project" value="InterPro"/>
</dbReference>
<keyword evidence="1" id="KW-0472">Membrane</keyword>